<dbReference type="Pfam" id="PF01094">
    <property type="entry name" value="ANF_receptor"/>
    <property type="match status" value="2"/>
</dbReference>
<dbReference type="PRINTS" id="PR00248">
    <property type="entry name" value="GPCRMGR"/>
</dbReference>
<sequence length="1834" mass="206257">MFDLLLSFIFASGSEMLCRGETCLQPSVKADYYTTTEAVASIDTVFVVQFLLTCKNNLRDINLYADIQGKTIPVTKTNKDDSYQISFSDEHKKLPSGTYSIRLFDEEGYAALRKAQRSGENIDSVKPLSTISISHPILTGTNAAMSIGNIYLLSVFTLFGYLSGSKAYFEPEVMYPGDPSTSVLVLFDFHRDISQNGSCYGFVRRSVEKMMAMKWLKEEMANTSGIDLGVIIHSSKEVHETVEAIFRPLGVLLIHLSETEKVSFKQGTSLTLSTVSIWKLQAAVEIISRFKSWESMNVLYSDTAPSITSFRLFSILAVKYSLCIKNSILLYSTDTKVEHLNMSKDEPVIFFNSGDNDVILKSLTSSDHVVMMFNDGTSDVTNDNPNVLRVEEIFSSLDTLVNSVIQSHKDFEVTNEVTKTYFMNLNFCNYNESSLRISCHSNLTDLHFKECLNGRDITSALSAVLSLQQSVQKADVAKCTDFSQCPETVTFHRFPLIQSSIYSARENDTSVVSTGEAVPVLFYFKDQAKRSEVAIWNDSSLYISNETSWKSLMMRFQNENQNSSMSYCHTCTNIPETELGPAYVFIPGDHILFGSFPITKRSSLGVPCGEWSLDGLQMAEAFRYAVQSVKSRYSGAFPNSTIGLLILDSCRQNIVTSLDASYDCHVNISSGVNGHMITIRPSDIAANVVFESTLYHRAMKASRPTFVLSSSGLAVDHIQYDRYMLATTEFLSTYNWTYINLVVSKEHDDGGTIVRFKTLLGAKGICISRTLVVGSNKSLTEDHVEMLSRSKQKSNLFIFLSSAEDTLTVYNLLMQRKNSFSVLTFITYTWNSESFSYPGTIVIKPKEMMDSHVSDHLQNMSANNASLSWWRKYHEDTFRCSLELGNSMLYPRQCRDNMTYSNSMQLSPFSTLTSMAVDSAVLALNMSYKEKCITSTDTCKGVFDSVDVIDHVKKVKVDMNGQSFHYSDRGELIIDLNIYNVQNSNSETKYEKIGGYSSSNQIELGPNEVQFYDTNSSRLSSSVVHQCISWCPECFPCNTSRSEKPDSFVFVPGDLFLGGLFPVHDGGETIATCGALKHRNGIDYIVEAFLYAVTTAKPRYPYLLTNVSLGALAVDTCSEPTKLVQTLLNFESCNSEFSNDIKPQMMSSYIAYGGEDATSMIRSTSKRIDKLIHMIDMNQRGSGNSIESQLYSTYEEGSLRTLIETLVNLNWTYIDVLISDGKHQKAKMIQFMELAINRSVCISQSIDLSEKSFQEVFISLVASKAKVAVIMAEDDDIQNFLASIVTRPIPTKTFVFAERTVLWQDTGISLPLGSVLIDKDAKINKEFRDYFQRIKADRQSELGNQWLSEFVEARDQCTAQGQVCSLRKDIYYESSRTIFSVDFLLHALHHRYMRLCPEGNGICSNFTKAGISLDIEDLLNTKFLYQNDTAVYYPGTEEDHQGTYIVKNFQKNLGYLEVGSSVNGNFFLDHNKVQLFDFNGKPRNMIESKCFSYCKCLGVENERNETSTGNKSELYTEMELVYSSETGSFMSELWILILVAVAAGGAFVTLMFIFYVTYKVCAGLLIKRYIGLGIFLLFSVISLYLSIIPFAFSPSKNVCAARIFVPGVAYTLCFAALTTKLMTLRSYKYIGLGGEISNLNQFLTVLFVSTVQIAVGVQHLVLKDKLHVFKTGSDDIILYACFYDRKELVLNMIYVMCLIVICAFYSISVRKETKNMGEAKLILMCSWICIFVWVAWITVLFVQPRDYVEPALCIGVLTTATLVVLIVFVPKLHRIARLKYDVKKSGMENGAYRIDSDFMFERPYTLPPTTRNSFKYSEKTNPRSLSSFDTSLSY</sequence>
<feature type="transmembrane region" description="Helical" evidence="8">
    <location>
        <begin position="1533"/>
        <end position="1557"/>
    </location>
</feature>
<dbReference type="GO" id="GO:0004930">
    <property type="term" value="F:G protein-coupled receptor activity"/>
    <property type="evidence" value="ECO:0007669"/>
    <property type="project" value="InterPro"/>
</dbReference>
<name>A0AA88YNJ5_PINIB</name>
<evidence type="ECO:0000313" key="12">
    <source>
        <dbReference type="Proteomes" id="UP001186944"/>
    </source>
</evidence>
<dbReference type="InterPro" id="IPR000337">
    <property type="entry name" value="GPCR_3"/>
</dbReference>
<dbReference type="CDD" id="cd13953">
    <property type="entry name" value="7tm_classC_mGluR-like"/>
    <property type="match status" value="1"/>
</dbReference>
<keyword evidence="3 8" id="KW-1133">Transmembrane helix</keyword>
<dbReference type="EMBL" id="VSWD01000005">
    <property type="protein sequence ID" value="KAK3103160.1"/>
    <property type="molecule type" value="Genomic_DNA"/>
</dbReference>
<feature type="transmembrane region" description="Helical" evidence="8">
    <location>
        <begin position="1642"/>
        <end position="1661"/>
    </location>
</feature>
<feature type="region of interest" description="Disordered" evidence="7">
    <location>
        <begin position="1811"/>
        <end position="1834"/>
    </location>
</feature>
<dbReference type="SUPFAM" id="SSF53822">
    <property type="entry name" value="Periplasmic binding protein-like I"/>
    <property type="match status" value="2"/>
</dbReference>
<feature type="compositionally biased region" description="Polar residues" evidence="7">
    <location>
        <begin position="1822"/>
        <end position="1834"/>
    </location>
</feature>
<dbReference type="PROSITE" id="PS50259">
    <property type="entry name" value="G_PROTEIN_RECEP_F3_4"/>
    <property type="match status" value="1"/>
</dbReference>
<feature type="transmembrane region" description="Helical" evidence="8">
    <location>
        <begin position="1603"/>
        <end position="1622"/>
    </location>
</feature>
<evidence type="ECO:0000256" key="5">
    <source>
        <dbReference type="ARBA" id="ARBA00023170"/>
    </source>
</evidence>
<keyword evidence="6" id="KW-0325">Glycoprotein</keyword>
<dbReference type="InterPro" id="IPR017978">
    <property type="entry name" value="GPCR_3_C"/>
</dbReference>
<proteinExistence type="predicted"/>
<keyword evidence="12" id="KW-1185">Reference proteome</keyword>
<feature type="transmembrane region" description="Helical" evidence="8">
    <location>
        <begin position="1569"/>
        <end position="1591"/>
    </location>
</feature>
<evidence type="ECO:0000256" key="1">
    <source>
        <dbReference type="ARBA" id="ARBA00004141"/>
    </source>
</evidence>
<dbReference type="InterPro" id="IPR050726">
    <property type="entry name" value="mGluR"/>
</dbReference>
<dbReference type="Proteomes" id="UP001186944">
    <property type="component" value="Unassembled WGS sequence"/>
</dbReference>
<keyword evidence="2 8" id="KW-0812">Transmembrane</keyword>
<dbReference type="Gene3D" id="3.40.50.2300">
    <property type="match status" value="4"/>
</dbReference>
<dbReference type="PANTHER" id="PTHR24060">
    <property type="entry name" value="METABOTROPIC GLUTAMATE RECEPTOR"/>
    <property type="match status" value="1"/>
</dbReference>
<dbReference type="InterPro" id="IPR008855">
    <property type="entry name" value="TRAP-delta"/>
</dbReference>
<dbReference type="Pfam" id="PF05404">
    <property type="entry name" value="TRAP-delta"/>
    <property type="match status" value="1"/>
</dbReference>
<gene>
    <name evidence="11" type="ORF">FSP39_016900</name>
</gene>
<comment type="subcellular location">
    <subcellularLocation>
        <location evidence="1">Membrane</location>
        <topology evidence="1">Multi-pass membrane protein</topology>
    </subcellularLocation>
</comment>
<evidence type="ECO:0000256" key="4">
    <source>
        <dbReference type="ARBA" id="ARBA00023136"/>
    </source>
</evidence>
<feature type="chain" id="PRO_5041649955" description="G-protein coupled receptors family 3 profile domain-containing protein" evidence="9">
    <location>
        <begin position="21"/>
        <end position="1834"/>
    </location>
</feature>
<evidence type="ECO:0000256" key="2">
    <source>
        <dbReference type="ARBA" id="ARBA00022692"/>
    </source>
</evidence>
<keyword evidence="4 8" id="KW-0472">Membrane</keyword>
<evidence type="ECO:0000256" key="7">
    <source>
        <dbReference type="SAM" id="MobiDB-lite"/>
    </source>
</evidence>
<dbReference type="GO" id="GO:0005783">
    <property type="term" value="C:endoplasmic reticulum"/>
    <property type="evidence" value="ECO:0007669"/>
    <property type="project" value="InterPro"/>
</dbReference>
<accession>A0AA88YNJ5</accession>
<feature type="signal peptide" evidence="9">
    <location>
        <begin position="1"/>
        <end position="20"/>
    </location>
</feature>
<keyword evidence="5" id="KW-0675">Receptor</keyword>
<dbReference type="Pfam" id="PF00003">
    <property type="entry name" value="7tm_3"/>
    <property type="match status" value="1"/>
</dbReference>
<evidence type="ECO:0000256" key="8">
    <source>
        <dbReference type="SAM" id="Phobius"/>
    </source>
</evidence>
<evidence type="ECO:0000313" key="11">
    <source>
        <dbReference type="EMBL" id="KAK3103160.1"/>
    </source>
</evidence>
<feature type="domain" description="G-protein coupled receptors family 3 profile" evidence="10">
    <location>
        <begin position="1534"/>
        <end position="1775"/>
    </location>
</feature>
<reference evidence="11" key="1">
    <citation type="submission" date="2019-08" db="EMBL/GenBank/DDBJ databases">
        <title>The improved chromosome-level genome for the pearl oyster Pinctada fucata martensii using PacBio sequencing and Hi-C.</title>
        <authorList>
            <person name="Zheng Z."/>
        </authorList>
    </citation>
    <scope>NUCLEOTIDE SEQUENCE</scope>
    <source>
        <strain evidence="11">ZZ-2019</strain>
        <tissue evidence="11">Adductor muscle</tissue>
    </source>
</reference>
<evidence type="ECO:0000256" key="6">
    <source>
        <dbReference type="ARBA" id="ARBA00023180"/>
    </source>
</evidence>
<organism evidence="11 12">
    <name type="scientific">Pinctada imbricata</name>
    <name type="common">Atlantic pearl-oyster</name>
    <name type="synonym">Pinctada martensii</name>
    <dbReference type="NCBI Taxonomy" id="66713"/>
    <lineage>
        <taxon>Eukaryota</taxon>
        <taxon>Metazoa</taxon>
        <taxon>Spiralia</taxon>
        <taxon>Lophotrochozoa</taxon>
        <taxon>Mollusca</taxon>
        <taxon>Bivalvia</taxon>
        <taxon>Autobranchia</taxon>
        <taxon>Pteriomorphia</taxon>
        <taxon>Pterioida</taxon>
        <taxon>Pterioidea</taxon>
        <taxon>Pteriidae</taxon>
        <taxon>Pinctada</taxon>
    </lineage>
</organism>
<keyword evidence="9" id="KW-0732">Signal</keyword>
<dbReference type="InterPro" id="IPR001828">
    <property type="entry name" value="ANF_lig-bd_rcpt"/>
</dbReference>
<evidence type="ECO:0000259" key="10">
    <source>
        <dbReference type="PROSITE" id="PS50259"/>
    </source>
</evidence>
<feature type="transmembrane region" description="Helical" evidence="8">
    <location>
        <begin position="1721"/>
        <end position="1741"/>
    </location>
</feature>
<comment type="caution">
    <text evidence="11">The sequence shown here is derived from an EMBL/GenBank/DDBJ whole genome shotgun (WGS) entry which is preliminary data.</text>
</comment>
<feature type="transmembrane region" description="Helical" evidence="8">
    <location>
        <begin position="1688"/>
        <end position="1709"/>
    </location>
</feature>
<protein>
    <recommendedName>
        <fullName evidence="10">G-protein coupled receptors family 3 profile domain-containing protein</fullName>
    </recommendedName>
</protein>
<evidence type="ECO:0000256" key="9">
    <source>
        <dbReference type="SAM" id="SignalP"/>
    </source>
</evidence>
<dbReference type="GO" id="GO:0016020">
    <property type="term" value="C:membrane"/>
    <property type="evidence" value="ECO:0007669"/>
    <property type="project" value="UniProtKB-SubCell"/>
</dbReference>
<feature type="transmembrane region" description="Helical" evidence="8">
    <location>
        <begin position="1747"/>
        <end position="1769"/>
    </location>
</feature>
<evidence type="ECO:0000256" key="3">
    <source>
        <dbReference type="ARBA" id="ARBA00022989"/>
    </source>
</evidence>
<dbReference type="InterPro" id="IPR028082">
    <property type="entry name" value="Peripla_BP_I"/>
</dbReference>